<dbReference type="EMBL" id="JAKLWS010000055">
    <property type="protein sequence ID" value="MCG2591002.1"/>
    <property type="molecule type" value="Genomic_DNA"/>
</dbReference>
<feature type="domain" description="3-keto-alpha-glucoside-1,2-lyase/3-keto-2-hydroxy-glucal hydratase" evidence="2">
    <location>
        <begin position="56"/>
        <end position="243"/>
    </location>
</feature>
<comment type="caution">
    <text evidence="3">The sequence shown here is derived from an EMBL/GenBank/DDBJ whole genome shotgun (WGS) entry which is preliminary data.</text>
</comment>
<accession>A0ABS9KJH4</accession>
<organism evidence="3 4">
    <name type="scientific">Rhodohalobacter sulfatireducens</name>
    <dbReference type="NCBI Taxonomy" id="2911366"/>
    <lineage>
        <taxon>Bacteria</taxon>
        <taxon>Pseudomonadati</taxon>
        <taxon>Balneolota</taxon>
        <taxon>Balneolia</taxon>
        <taxon>Balneolales</taxon>
        <taxon>Balneolaceae</taxon>
        <taxon>Rhodohalobacter</taxon>
    </lineage>
</organism>
<dbReference type="Pfam" id="PF06439">
    <property type="entry name" value="3keto-disac_hyd"/>
    <property type="match status" value="1"/>
</dbReference>
<name>A0ABS9KJH4_9BACT</name>
<evidence type="ECO:0000256" key="1">
    <source>
        <dbReference type="SAM" id="SignalP"/>
    </source>
</evidence>
<sequence length="245" mass="27725">MKIIIKSCFYLIIIVFQCSLVTAQDLPEWQPELTETWEPVPKQVFSNPESPIPSDATILFDGSDLSQWEDSEWKIDNGVLHVEPGTGGITTKDSFGDVQLHVEWRIPEDVDGQSQGRGNSGIFLQGLYEVQVLDTYENATYTNGQAGAVYKQYPPEVNASLPAGEWQAYDIYFEAPVFREDGKLIKPAFMTVMHNGVYVQNHVEVKGPTILTGLPEYRKHEAELPLNIQGSRHKLAFRNIWIRKL</sequence>
<keyword evidence="1" id="KW-0732">Signal</keyword>
<reference evidence="3" key="2">
    <citation type="submission" date="2024-05" db="EMBL/GenBank/DDBJ databases">
        <title>Rhodohalobacter halophilus gen. nov., sp. nov., a moderately halophilic member of the family Balneolaceae.</title>
        <authorList>
            <person name="Xia J."/>
        </authorList>
    </citation>
    <scope>NUCLEOTIDE SEQUENCE</scope>
    <source>
        <strain evidence="3">WB101</strain>
    </source>
</reference>
<evidence type="ECO:0000259" key="2">
    <source>
        <dbReference type="Pfam" id="PF06439"/>
    </source>
</evidence>
<feature type="signal peptide" evidence="1">
    <location>
        <begin position="1"/>
        <end position="23"/>
    </location>
</feature>
<evidence type="ECO:0000313" key="3">
    <source>
        <dbReference type="EMBL" id="MCG2591002.1"/>
    </source>
</evidence>
<keyword evidence="4" id="KW-1185">Reference proteome</keyword>
<feature type="chain" id="PRO_5046584149" evidence="1">
    <location>
        <begin position="24"/>
        <end position="245"/>
    </location>
</feature>
<protein>
    <submittedName>
        <fullName evidence="3">DUF1080 domain-containing protein</fullName>
    </submittedName>
</protein>
<dbReference type="Proteomes" id="UP001165366">
    <property type="component" value="Unassembled WGS sequence"/>
</dbReference>
<dbReference type="InterPro" id="IPR010496">
    <property type="entry name" value="AL/BT2_dom"/>
</dbReference>
<reference evidence="3" key="1">
    <citation type="submission" date="2022-01" db="EMBL/GenBank/DDBJ databases">
        <authorList>
            <person name="Wang Y."/>
        </authorList>
    </citation>
    <scope>NUCLEOTIDE SEQUENCE</scope>
    <source>
        <strain evidence="3">WB101</strain>
    </source>
</reference>
<dbReference type="RefSeq" id="WP_237856547.1">
    <property type="nucleotide sequence ID" value="NZ_JAKLWS010000055.1"/>
</dbReference>
<proteinExistence type="predicted"/>
<dbReference type="Gene3D" id="2.60.120.560">
    <property type="entry name" value="Exo-inulinase, domain 1"/>
    <property type="match status" value="1"/>
</dbReference>
<evidence type="ECO:0000313" key="4">
    <source>
        <dbReference type="Proteomes" id="UP001165366"/>
    </source>
</evidence>
<gene>
    <name evidence="3" type="ORF">L6773_20700</name>
</gene>